<keyword evidence="4" id="KW-1185">Reference proteome</keyword>
<sequence>MTSSTTRTRTRAAERAGRHSRGHASHYPHDYLHNDRSYAETQSDIGGGLLIGAITVIALMTMIVLGLV</sequence>
<proteinExistence type="predicted"/>
<dbReference type="RefSeq" id="WP_179421158.1">
    <property type="nucleotide sequence ID" value="NZ_JACCAB010000001.1"/>
</dbReference>
<evidence type="ECO:0000256" key="1">
    <source>
        <dbReference type="SAM" id="MobiDB-lite"/>
    </source>
</evidence>
<organism evidence="3 4">
    <name type="scientific">Pedococcus badiiscoriae</name>
    <dbReference type="NCBI Taxonomy" id="642776"/>
    <lineage>
        <taxon>Bacteria</taxon>
        <taxon>Bacillati</taxon>
        <taxon>Actinomycetota</taxon>
        <taxon>Actinomycetes</taxon>
        <taxon>Micrococcales</taxon>
        <taxon>Intrasporangiaceae</taxon>
        <taxon>Pedococcus</taxon>
    </lineage>
</organism>
<gene>
    <name evidence="3" type="ORF">BJ986_001203</name>
</gene>
<evidence type="ECO:0000313" key="4">
    <source>
        <dbReference type="Proteomes" id="UP000573599"/>
    </source>
</evidence>
<feature type="transmembrane region" description="Helical" evidence="2">
    <location>
        <begin position="45"/>
        <end position="67"/>
    </location>
</feature>
<comment type="caution">
    <text evidence="3">The sequence shown here is derived from an EMBL/GenBank/DDBJ whole genome shotgun (WGS) entry which is preliminary data.</text>
</comment>
<dbReference type="Proteomes" id="UP000573599">
    <property type="component" value="Unassembled WGS sequence"/>
</dbReference>
<evidence type="ECO:0000256" key="2">
    <source>
        <dbReference type="SAM" id="Phobius"/>
    </source>
</evidence>
<keyword evidence="2" id="KW-0812">Transmembrane</keyword>
<keyword evidence="2" id="KW-1133">Transmembrane helix</keyword>
<keyword evidence="2" id="KW-0472">Membrane</keyword>
<feature type="region of interest" description="Disordered" evidence="1">
    <location>
        <begin position="1"/>
        <end position="33"/>
    </location>
</feature>
<protein>
    <submittedName>
        <fullName evidence="3">Uncharacterized protein</fullName>
    </submittedName>
</protein>
<evidence type="ECO:0000313" key="3">
    <source>
        <dbReference type="EMBL" id="NYG06716.1"/>
    </source>
</evidence>
<accession>A0A852WMS3</accession>
<dbReference type="EMBL" id="JACCAB010000001">
    <property type="protein sequence ID" value="NYG06716.1"/>
    <property type="molecule type" value="Genomic_DNA"/>
</dbReference>
<dbReference type="AlphaFoldDB" id="A0A852WMS3"/>
<reference evidence="3 4" key="1">
    <citation type="submission" date="2020-07" db="EMBL/GenBank/DDBJ databases">
        <title>Sequencing the genomes of 1000 actinobacteria strains.</title>
        <authorList>
            <person name="Klenk H.-P."/>
        </authorList>
    </citation>
    <scope>NUCLEOTIDE SEQUENCE [LARGE SCALE GENOMIC DNA]</scope>
    <source>
        <strain evidence="3 4">DSM 23987</strain>
    </source>
</reference>
<name>A0A852WMS3_9MICO</name>